<evidence type="ECO:0000256" key="1">
    <source>
        <dbReference type="ARBA" id="ARBA00004141"/>
    </source>
</evidence>
<evidence type="ECO:0000256" key="7">
    <source>
        <dbReference type="ARBA" id="ARBA00023136"/>
    </source>
</evidence>
<dbReference type="PANTHER" id="PTHR11101:SF80">
    <property type="entry name" value="PHOSPHATE TRANSPORTER"/>
    <property type="match status" value="1"/>
</dbReference>
<proteinExistence type="inferred from homology"/>
<evidence type="ECO:0000256" key="8">
    <source>
        <dbReference type="RuleBase" id="RU363058"/>
    </source>
</evidence>
<evidence type="ECO:0000256" key="2">
    <source>
        <dbReference type="ARBA" id="ARBA00009916"/>
    </source>
</evidence>
<keyword evidence="7 8" id="KW-0472">Membrane</keyword>
<dbReference type="PANTHER" id="PTHR11101">
    <property type="entry name" value="PHOSPHATE TRANSPORTER"/>
    <property type="match status" value="1"/>
</dbReference>
<dbReference type="GO" id="GO:0005315">
    <property type="term" value="F:phosphate transmembrane transporter activity"/>
    <property type="evidence" value="ECO:0007669"/>
    <property type="project" value="InterPro"/>
</dbReference>
<keyword evidence="4 8" id="KW-0592">Phosphate transport</keyword>
<evidence type="ECO:0000256" key="3">
    <source>
        <dbReference type="ARBA" id="ARBA00022448"/>
    </source>
</evidence>
<dbReference type="OrthoDB" id="260807at2759"/>
<sequence>MSGALYMLFNNLIFKKEKPLEPGLRVLPFIYGITLLVNVFSIVHDGPTILKFNLIPWWGAVIVAVGVGIITSLIVQVFVVPRMRRTIRDNSRSPTPPSRELSVIEKGITPTTYTFNNSSETNGYIPAETKSNNLLTANLDNGCSSQSFGVTNNSSQVPLVNSSQVKVVSMEKLTDKTEGDTDSLEIKTLFSFLQILTATFGSFAHGGNDVSNAIGPLIALWAIYTEGSVAQSTPSPIYLLLYGGLGISVGLWVWGRRVIKTIGEDLTKVTPSSGFTIEIGSACTVLLASKVGLPISTTHCKVGSVVFVGWAKSSRQGVDWKLFRHINGTALALNTPYFLLPQEHCHCLGCDSTTDCWHFGPPYAHPQDRLPLRTSPPHPPSPPPVAVIVTRLEAHILPGV</sequence>
<feature type="transmembrane region" description="Helical" evidence="8">
    <location>
        <begin position="237"/>
        <end position="255"/>
    </location>
</feature>
<evidence type="ECO:0000313" key="9">
    <source>
        <dbReference type="EMBL" id="MPC17963.1"/>
    </source>
</evidence>
<gene>
    <name evidence="9" type="primary">slc20a1b</name>
    <name evidence="9" type="ORF">E2C01_010835</name>
</gene>
<dbReference type="AlphaFoldDB" id="A0A5B7D9T0"/>
<keyword evidence="5 8" id="KW-0812">Transmembrane</keyword>
<comment type="caution">
    <text evidence="9">The sequence shown here is derived from an EMBL/GenBank/DDBJ whole genome shotgun (WGS) entry which is preliminary data.</text>
</comment>
<name>A0A5B7D9T0_PORTR</name>
<comment type="subcellular location">
    <subcellularLocation>
        <location evidence="1 8">Membrane</location>
        <topology evidence="1 8">Multi-pass membrane protein</topology>
    </subcellularLocation>
</comment>
<dbReference type="GO" id="GO:0016020">
    <property type="term" value="C:membrane"/>
    <property type="evidence" value="ECO:0007669"/>
    <property type="project" value="UniProtKB-SubCell"/>
</dbReference>
<keyword evidence="10" id="KW-1185">Reference proteome</keyword>
<comment type="function">
    <text evidence="8">Sodium-phosphate symporter.</text>
</comment>
<feature type="transmembrane region" description="Helical" evidence="8">
    <location>
        <begin position="24"/>
        <end position="43"/>
    </location>
</feature>
<dbReference type="EMBL" id="VSRR010000635">
    <property type="protein sequence ID" value="MPC17963.1"/>
    <property type="molecule type" value="Genomic_DNA"/>
</dbReference>
<keyword evidence="6 8" id="KW-1133">Transmembrane helix</keyword>
<feature type="transmembrane region" description="Helical" evidence="8">
    <location>
        <begin position="55"/>
        <end position="80"/>
    </location>
</feature>
<dbReference type="GO" id="GO:0035435">
    <property type="term" value="P:phosphate ion transmembrane transport"/>
    <property type="evidence" value="ECO:0007669"/>
    <property type="project" value="TreeGrafter"/>
</dbReference>
<evidence type="ECO:0000313" key="10">
    <source>
        <dbReference type="Proteomes" id="UP000324222"/>
    </source>
</evidence>
<comment type="caution">
    <text evidence="8">Lacks conserved residue(s) required for the propagation of feature annotation.</text>
</comment>
<comment type="similarity">
    <text evidence="2 8">Belongs to the inorganic phosphate transporter (PiT) (TC 2.A.20) family.</text>
</comment>
<reference evidence="9 10" key="1">
    <citation type="submission" date="2019-05" db="EMBL/GenBank/DDBJ databases">
        <title>Another draft genome of Portunus trituberculatus and its Hox gene families provides insights of decapod evolution.</title>
        <authorList>
            <person name="Jeong J.-H."/>
            <person name="Song I."/>
            <person name="Kim S."/>
            <person name="Choi T."/>
            <person name="Kim D."/>
            <person name="Ryu S."/>
            <person name="Kim W."/>
        </authorList>
    </citation>
    <scope>NUCLEOTIDE SEQUENCE [LARGE SCALE GENOMIC DNA]</scope>
    <source>
        <tissue evidence="9">Muscle</tissue>
    </source>
</reference>
<evidence type="ECO:0000256" key="4">
    <source>
        <dbReference type="ARBA" id="ARBA00022592"/>
    </source>
</evidence>
<protein>
    <recommendedName>
        <fullName evidence="8">Phosphate transporter</fullName>
    </recommendedName>
</protein>
<dbReference type="Proteomes" id="UP000324222">
    <property type="component" value="Unassembled WGS sequence"/>
</dbReference>
<organism evidence="9 10">
    <name type="scientific">Portunus trituberculatus</name>
    <name type="common">Swimming crab</name>
    <name type="synonym">Neptunus trituberculatus</name>
    <dbReference type="NCBI Taxonomy" id="210409"/>
    <lineage>
        <taxon>Eukaryota</taxon>
        <taxon>Metazoa</taxon>
        <taxon>Ecdysozoa</taxon>
        <taxon>Arthropoda</taxon>
        <taxon>Crustacea</taxon>
        <taxon>Multicrustacea</taxon>
        <taxon>Malacostraca</taxon>
        <taxon>Eumalacostraca</taxon>
        <taxon>Eucarida</taxon>
        <taxon>Decapoda</taxon>
        <taxon>Pleocyemata</taxon>
        <taxon>Brachyura</taxon>
        <taxon>Eubrachyura</taxon>
        <taxon>Portunoidea</taxon>
        <taxon>Portunidae</taxon>
        <taxon>Portuninae</taxon>
        <taxon>Portunus</taxon>
    </lineage>
</organism>
<evidence type="ECO:0000256" key="5">
    <source>
        <dbReference type="ARBA" id="ARBA00022692"/>
    </source>
</evidence>
<dbReference type="Pfam" id="PF01384">
    <property type="entry name" value="PHO4"/>
    <property type="match status" value="1"/>
</dbReference>
<accession>A0A5B7D9T0</accession>
<dbReference type="InterPro" id="IPR001204">
    <property type="entry name" value="Phos_transporter"/>
</dbReference>
<evidence type="ECO:0000256" key="6">
    <source>
        <dbReference type="ARBA" id="ARBA00022989"/>
    </source>
</evidence>
<keyword evidence="3 8" id="KW-0813">Transport</keyword>